<organism evidence="2 3">
    <name type="scientific">Novibacillus thermophilus</name>
    <dbReference type="NCBI Taxonomy" id="1471761"/>
    <lineage>
        <taxon>Bacteria</taxon>
        <taxon>Bacillati</taxon>
        <taxon>Bacillota</taxon>
        <taxon>Bacilli</taxon>
        <taxon>Bacillales</taxon>
        <taxon>Thermoactinomycetaceae</taxon>
        <taxon>Novibacillus</taxon>
    </lineage>
</organism>
<protein>
    <recommendedName>
        <fullName evidence="1">CRISPR system ring nuclease SSO1393-like domain-containing protein</fullName>
    </recommendedName>
</protein>
<reference evidence="2 3" key="1">
    <citation type="journal article" date="2015" name="Int. J. Syst. Evol. Microbiol.">
        <title>Novibacillus thermophilus gen. nov., sp. nov., a Gram-staining-negative and moderately thermophilic member of the family Thermoactinomycetaceae.</title>
        <authorList>
            <person name="Yang G."/>
            <person name="Chen J."/>
            <person name="Zhou S."/>
        </authorList>
    </citation>
    <scope>NUCLEOTIDE SEQUENCE [LARGE SCALE GENOMIC DNA]</scope>
    <source>
        <strain evidence="2 3">SG-1</strain>
    </source>
</reference>
<keyword evidence="3" id="KW-1185">Reference proteome</keyword>
<dbReference type="EMBL" id="CP019699">
    <property type="protein sequence ID" value="AQS56076.1"/>
    <property type="molecule type" value="Genomic_DNA"/>
</dbReference>
<dbReference type="Pfam" id="PF09651">
    <property type="entry name" value="Cas_APE2256"/>
    <property type="match status" value="1"/>
</dbReference>
<dbReference type="Proteomes" id="UP000188603">
    <property type="component" value="Chromosome"/>
</dbReference>
<dbReference type="AlphaFoldDB" id="A0A1U9K7U2"/>
<evidence type="ECO:0000313" key="3">
    <source>
        <dbReference type="Proteomes" id="UP000188603"/>
    </source>
</evidence>
<evidence type="ECO:0000313" key="2">
    <source>
        <dbReference type="EMBL" id="AQS56076.1"/>
    </source>
</evidence>
<feature type="domain" description="CRISPR system ring nuclease SSO1393-like" evidence="1">
    <location>
        <begin position="71"/>
        <end position="199"/>
    </location>
</feature>
<evidence type="ECO:0000259" key="1">
    <source>
        <dbReference type="Pfam" id="PF09651"/>
    </source>
</evidence>
<sequence>MYSHIVMTTGVSLFAFQNVFGKWTREKNYFLFNNGRPNPHLHEGETEEQATRRWLHDAQLLLAETSLDPQRVSAEYTMLHALRRQNKLDKQPSVDLFHSATLGGKLAAQLLAKVLEYEFQANVKLHEIVIDINVDRVQLNRQIGDYMKKLGDALMYGYPLSTCFAPIGGYKVMTSFGYIVGAFHGYPTAYVHEESQQRLHIIPPIPLDIPTAFFEKYADFIRRLRQEDLIDYESLNYHEREVVDSYPALFDVDEGCVCFNPFGEFLFKREQYRASLETKVMVSDSVLRFMKSQQANKKFIPKQIALLMEKAKKDCDSDRGELYHERSVDSLKGKKLQYHLYKGASNGRHGDVFRAAWDYDKSKDVLRVNYVWTDHELYEYEAFSKGRGLIKDEGEFTDITSDVYREI</sequence>
<name>A0A1U9K7U2_9BACL</name>
<dbReference type="RefSeq" id="WP_077719937.1">
    <property type="nucleotide sequence ID" value="NZ_CP019699.1"/>
</dbReference>
<proteinExistence type="predicted"/>
<dbReference type="KEGG" id="ntr:B0W44_10150"/>
<dbReference type="STRING" id="1471761.B0W44_10150"/>
<dbReference type="OrthoDB" id="2973119at2"/>
<dbReference type="InterPro" id="IPR013442">
    <property type="entry name" value="SSO1393-like"/>
</dbReference>
<accession>A0A1U9K7U2</accession>
<dbReference type="Gene3D" id="3.40.50.10770">
    <property type="entry name" value="Hypothetical protein VC1899 like domain (Restriction endonuclease-like)"/>
    <property type="match status" value="1"/>
</dbReference>
<gene>
    <name evidence="2" type="ORF">B0W44_10150</name>
</gene>